<dbReference type="PANTHER" id="PTHR24348:SF68">
    <property type="entry name" value="SERINE_THREONINE-PROTEIN KINASE ATG1C"/>
    <property type="match status" value="1"/>
</dbReference>
<dbReference type="SUPFAM" id="SSF56112">
    <property type="entry name" value="Protein kinase-like (PK-like)"/>
    <property type="match status" value="1"/>
</dbReference>
<dbReference type="GO" id="GO:0005737">
    <property type="term" value="C:cytoplasm"/>
    <property type="evidence" value="ECO:0007669"/>
    <property type="project" value="TreeGrafter"/>
</dbReference>
<reference evidence="3" key="1">
    <citation type="submission" date="2016-05" db="EMBL/GenBank/DDBJ databases">
        <title>Comparative genomics of biotechnologically important yeasts.</title>
        <authorList>
            <consortium name="DOE Joint Genome Institute"/>
            <person name="Riley R."/>
            <person name="Haridas S."/>
            <person name="Wolfe K.H."/>
            <person name="Lopes M.R."/>
            <person name="Hittinger C.T."/>
            <person name="Goker M."/>
            <person name="Salamov A."/>
            <person name="Wisecaver J."/>
            <person name="Long T.M."/>
            <person name="Aerts A.L."/>
            <person name="Barry K."/>
            <person name="Choi C."/>
            <person name="Clum A."/>
            <person name="Coughlan A.Y."/>
            <person name="Deshpande S."/>
            <person name="Douglass A.P."/>
            <person name="Hanson S.J."/>
            <person name="Klenk H.-P."/>
            <person name="Labutti K."/>
            <person name="Lapidus A."/>
            <person name="Lindquist E."/>
            <person name="Lipzen A."/>
            <person name="Meier-Kolthoff J.P."/>
            <person name="Ohm R.A."/>
            <person name="Otillar R.P."/>
            <person name="Pangilinan J."/>
            <person name="Peng Y."/>
            <person name="Rokas A."/>
            <person name="Rosa C.A."/>
            <person name="Scheuner C."/>
            <person name="Sibirny A.A."/>
            <person name="Slot J.C."/>
            <person name="Stielow J.B."/>
            <person name="Sun H."/>
            <person name="Kurtzman C.P."/>
            <person name="Blackwell M."/>
            <person name="Grigoriev I.V."/>
            <person name="Jeffries T.W."/>
        </authorList>
    </citation>
    <scope>NUCLEOTIDE SEQUENCE [LARGE SCALE GENOMIC DNA]</scope>
    <source>
        <strain evidence="3">DSM 1968</strain>
    </source>
</reference>
<feature type="non-terminal residue" evidence="2">
    <location>
        <position position="327"/>
    </location>
</feature>
<dbReference type="Proteomes" id="UP000095038">
    <property type="component" value="Unassembled WGS sequence"/>
</dbReference>
<dbReference type="OrthoDB" id="4062651at2759"/>
<evidence type="ECO:0000259" key="1">
    <source>
        <dbReference type="PROSITE" id="PS50011"/>
    </source>
</evidence>
<dbReference type="SMART" id="SM00220">
    <property type="entry name" value="S_TKc"/>
    <property type="match status" value="1"/>
</dbReference>
<dbReference type="InterPro" id="IPR045269">
    <property type="entry name" value="Atg1-like"/>
</dbReference>
<dbReference type="InterPro" id="IPR000719">
    <property type="entry name" value="Prot_kinase_dom"/>
</dbReference>
<dbReference type="PANTHER" id="PTHR24348">
    <property type="entry name" value="SERINE/THREONINE-PROTEIN KINASE UNC-51-RELATED"/>
    <property type="match status" value="1"/>
</dbReference>
<proteinExistence type="predicted"/>
<dbReference type="GO" id="GO:0005524">
    <property type="term" value="F:ATP binding"/>
    <property type="evidence" value="ECO:0007669"/>
    <property type="project" value="InterPro"/>
</dbReference>
<accession>A0A1D2VCH7</accession>
<dbReference type="Pfam" id="PF00069">
    <property type="entry name" value="Pkinase"/>
    <property type="match status" value="1"/>
</dbReference>
<dbReference type="GeneID" id="30963469"/>
<dbReference type="AlphaFoldDB" id="A0A1D2VCH7"/>
<dbReference type="InterPro" id="IPR008271">
    <property type="entry name" value="Ser/Thr_kinase_AS"/>
</dbReference>
<protein>
    <submittedName>
        <fullName evidence="2">Kinase-like protein</fullName>
    </submittedName>
</protein>
<keyword evidence="2" id="KW-0418">Kinase</keyword>
<sequence>INEYKSYDNNTALLNNRYRKIRNIQNGSYGIVTQAYDINLKKNVAIKAMKRSIKNVGPVARHEIKILSKLGNHPNICQLIDNFQTKNYIYIVLEYCANGDLFDYLNDNSSPSNNHSSLLKPYENSYVFNNFAKQLGDAILYSHSKGIYHRDIKPENVLITADGHVKLTDWGLATSARYCYDGMIGTEKYMAPETFFQNDPNENHSKYTKPASSSYHNRKLHGITNYKLKLHSYDAVYADYWSFGITLLYTLFGTCPFVMADEKNDSYFKNFVKNSYSIFDIYPDLSSKGFEAIVKPLLSKFPKSRSINTAIDRLEQYYSYGFTIQEE</sequence>
<dbReference type="GO" id="GO:0010506">
    <property type="term" value="P:regulation of autophagy"/>
    <property type="evidence" value="ECO:0007669"/>
    <property type="project" value="InterPro"/>
</dbReference>
<evidence type="ECO:0000313" key="2">
    <source>
        <dbReference type="EMBL" id="ODV59341.1"/>
    </source>
</evidence>
<dbReference type="RefSeq" id="XP_020045648.1">
    <property type="nucleotide sequence ID" value="XM_020189833.1"/>
</dbReference>
<feature type="non-terminal residue" evidence="2">
    <location>
        <position position="1"/>
    </location>
</feature>
<dbReference type="STRING" id="1344418.A0A1D2VCH7"/>
<evidence type="ECO:0000313" key="3">
    <source>
        <dbReference type="Proteomes" id="UP000095038"/>
    </source>
</evidence>
<gene>
    <name evidence="2" type="ORF">ASCRUDRAFT_24177</name>
</gene>
<dbReference type="FunCoup" id="A0A1D2VCH7">
    <property type="interactions" value="221"/>
</dbReference>
<feature type="domain" description="Protein kinase" evidence="1">
    <location>
        <begin position="18"/>
        <end position="318"/>
    </location>
</feature>
<dbReference type="PROSITE" id="PS50011">
    <property type="entry name" value="PROTEIN_KINASE_DOM"/>
    <property type="match status" value="1"/>
</dbReference>
<name>A0A1D2VCH7_9ASCO</name>
<organism evidence="2 3">
    <name type="scientific">Ascoidea rubescens DSM 1968</name>
    <dbReference type="NCBI Taxonomy" id="1344418"/>
    <lineage>
        <taxon>Eukaryota</taxon>
        <taxon>Fungi</taxon>
        <taxon>Dikarya</taxon>
        <taxon>Ascomycota</taxon>
        <taxon>Saccharomycotina</taxon>
        <taxon>Saccharomycetes</taxon>
        <taxon>Ascoideaceae</taxon>
        <taxon>Ascoidea</taxon>
    </lineage>
</organism>
<dbReference type="PROSITE" id="PS00108">
    <property type="entry name" value="PROTEIN_KINASE_ST"/>
    <property type="match status" value="1"/>
</dbReference>
<dbReference type="GO" id="GO:0004674">
    <property type="term" value="F:protein serine/threonine kinase activity"/>
    <property type="evidence" value="ECO:0007669"/>
    <property type="project" value="InterPro"/>
</dbReference>
<dbReference type="EMBL" id="KV454486">
    <property type="protein sequence ID" value="ODV59341.1"/>
    <property type="molecule type" value="Genomic_DNA"/>
</dbReference>
<dbReference type="Gene3D" id="1.10.510.10">
    <property type="entry name" value="Transferase(Phosphotransferase) domain 1"/>
    <property type="match status" value="1"/>
</dbReference>
<dbReference type="InParanoid" id="A0A1D2VCH7"/>
<keyword evidence="2" id="KW-0808">Transferase</keyword>
<keyword evidence="3" id="KW-1185">Reference proteome</keyword>
<dbReference type="InterPro" id="IPR011009">
    <property type="entry name" value="Kinase-like_dom_sf"/>
</dbReference>